<dbReference type="Proteomes" id="UP000218231">
    <property type="component" value="Unassembled WGS sequence"/>
</dbReference>
<dbReference type="FunFam" id="3.30.420.40:FF:000028">
    <property type="entry name" value="heat shock 70 kDa protein-like"/>
    <property type="match status" value="1"/>
</dbReference>
<comment type="caution">
    <text evidence="5">The sequence shown here is derived from an EMBL/GenBank/DDBJ whole genome shotgun (WGS) entry which is preliminary data.</text>
</comment>
<dbReference type="InterPro" id="IPR013126">
    <property type="entry name" value="Hsp_70_fam"/>
</dbReference>
<dbReference type="GO" id="GO:0140662">
    <property type="term" value="F:ATP-dependent protein folding chaperone"/>
    <property type="evidence" value="ECO:0007669"/>
    <property type="project" value="InterPro"/>
</dbReference>
<sequence>MIKEEDAKLDIDETPSTSSNAGLTKNEQTTSSNSNELENRVCIGIDLGTTSSCVAIVENGKPKIIFDEKVGYVLNRGTAEERFILPEEVSADILRKLKLIAENYTGEPITGAVVAIPAFFQTEQIEATKRAVQMAGLELKMLIDEPIAAAIAYKDAQIMIGGSTRIPAIKDILKMKFGREKLRLNINPDKAVVFGTAILADAIEIFGIDNYKKSFEIYDLNTRQISRGPDTPEWRESASMAYFKGKLYYLGGKDPETGGKSNHVNKMNENGLKSERFQKNEVSP</sequence>
<feature type="region of interest" description="Disordered" evidence="4">
    <location>
        <begin position="1"/>
        <end position="35"/>
    </location>
</feature>
<evidence type="ECO:0000313" key="5">
    <source>
        <dbReference type="EMBL" id="PAV87207.1"/>
    </source>
</evidence>
<dbReference type="OrthoDB" id="2401965at2759"/>
<dbReference type="SUPFAM" id="SSF117281">
    <property type="entry name" value="Kelch motif"/>
    <property type="match status" value="1"/>
</dbReference>
<evidence type="ECO:0000313" key="6">
    <source>
        <dbReference type="Proteomes" id="UP000218231"/>
    </source>
</evidence>
<dbReference type="EMBL" id="LIAE01006600">
    <property type="protein sequence ID" value="PAV87207.1"/>
    <property type="molecule type" value="Genomic_DNA"/>
</dbReference>
<feature type="compositionally biased region" description="Basic and acidic residues" evidence="4">
    <location>
        <begin position="1"/>
        <end position="11"/>
    </location>
</feature>
<dbReference type="PROSITE" id="PS00297">
    <property type="entry name" value="HSP70_1"/>
    <property type="match status" value="1"/>
</dbReference>
<comment type="similarity">
    <text evidence="1">Belongs to the heat shock protein 70 family.</text>
</comment>
<accession>A0A2A2LMI3</accession>
<evidence type="ECO:0000256" key="3">
    <source>
        <dbReference type="ARBA" id="ARBA00022840"/>
    </source>
</evidence>
<dbReference type="Pfam" id="PF00012">
    <property type="entry name" value="HSP70"/>
    <property type="match status" value="3"/>
</dbReference>
<keyword evidence="3" id="KW-0067">ATP-binding</keyword>
<dbReference type="SUPFAM" id="SSF53067">
    <property type="entry name" value="Actin-like ATPase domain"/>
    <property type="match status" value="2"/>
</dbReference>
<evidence type="ECO:0000256" key="4">
    <source>
        <dbReference type="SAM" id="MobiDB-lite"/>
    </source>
</evidence>
<name>A0A2A2LMI3_9BILA</name>
<dbReference type="Gene3D" id="3.30.420.40">
    <property type="match status" value="4"/>
</dbReference>
<evidence type="ECO:0000256" key="1">
    <source>
        <dbReference type="ARBA" id="ARBA00007381"/>
    </source>
</evidence>
<dbReference type="AlphaFoldDB" id="A0A2A2LMI3"/>
<feature type="compositionally biased region" description="Basic and acidic residues" evidence="4">
    <location>
        <begin position="272"/>
        <end position="284"/>
    </location>
</feature>
<dbReference type="InterPro" id="IPR015915">
    <property type="entry name" value="Kelch-typ_b-propeller"/>
</dbReference>
<dbReference type="GO" id="GO:0006950">
    <property type="term" value="P:response to stress"/>
    <property type="evidence" value="ECO:0007669"/>
    <property type="project" value="UniProtKB-ARBA"/>
</dbReference>
<feature type="compositionally biased region" description="Polar residues" evidence="4">
    <location>
        <begin position="14"/>
        <end position="35"/>
    </location>
</feature>
<reference evidence="5 6" key="1">
    <citation type="journal article" date="2017" name="Curr. Biol.">
        <title>Genome architecture and evolution of a unichromosomal asexual nematode.</title>
        <authorList>
            <person name="Fradin H."/>
            <person name="Zegar C."/>
            <person name="Gutwein M."/>
            <person name="Lucas J."/>
            <person name="Kovtun M."/>
            <person name="Corcoran D."/>
            <person name="Baugh L.R."/>
            <person name="Kiontke K."/>
            <person name="Gunsalus K."/>
            <person name="Fitch D.H."/>
            <person name="Piano F."/>
        </authorList>
    </citation>
    <scope>NUCLEOTIDE SEQUENCE [LARGE SCALE GENOMIC DNA]</scope>
    <source>
        <strain evidence="5">PF1309</strain>
    </source>
</reference>
<keyword evidence="2" id="KW-0547">Nucleotide-binding</keyword>
<keyword evidence="6" id="KW-1185">Reference proteome</keyword>
<dbReference type="GO" id="GO:0005524">
    <property type="term" value="F:ATP binding"/>
    <property type="evidence" value="ECO:0007669"/>
    <property type="project" value="UniProtKB-KW"/>
</dbReference>
<protein>
    <submittedName>
        <fullName evidence="5">Uncharacterized protein</fullName>
    </submittedName>
</protein>
<gene>
    <name evidence="5" type="ORF">WR25_24172</name>
</gene>
<feature type="region of interest" description="Disordered" evidence="4">
    <location>
        <begin position="254"/>
        <end position="284"/>
    </location>
</feature>
<feature type="compositionally biased region" description="Polar residues" evidence="4">
    <location>
        <begin position="259"/>
        <end position="268"/>
    </location>
</feature>
<dbReference type="PANTHER" id="PTHR19375">
    <property type="entry name" value="HEAT SHOCK PROTEIN 70KDA"/>
    <property type="match status" value="1"/>
</dbReference>
<organism evidence="5 6">
    <name type="scientific">Diploscapter pachys</name>
    <dbReference type="NCBI Taxonomy" id="2018661"/>
    <lineage>
        <taxon>Eukaryota</taxon>
        <taxon>Metazoa</taxon>
        <taxon>Ecdysozoa</taxon>
        <taxon>Nematoda</taxon>
        <taxon>Chromadorea</taxon>
        <taxon>Rhabditida</taxon>
        <taxon>Rhabditina</taxon>
        <taxon>Rhabditomorpha</taxon>
        <taxon>Rhabditoidea</taxon>
        <taxon>Rhabditidae</taxon>
        <taxon>Diploscapter</taxon>
    </lineage>
</organism>
<dbReference type="InterPro" id="IPR043129">
    <property type="entry name" value="ATPase_NBD"/>
</dbReference>
<dbReference type="STRING" id="2018661.A0A2A2LMI3"/>
<proteinExistence type="inferred from homology"/>
<dbReference type="InterPro" id="IPR018181">
    <property type="entry name" value="Heat_shock_70_CS"/>
</dbReference>
<evidence type="ECO:0000256" key="2">
    <source>
        <dbReference type="ARBA" id="ARBA00022741"/>
    </source>
</evidence>